<accession>A0ABP8C4L5</accession>
<dbReference type="EMBL" id="BAABAS010000007">
    <property type="protein sequence ID" value="GAA4233592.1"/>
    <property type="molecule type" value="Genomic_DNA"/>
</dbReference>
<name>A0ABP8C4L5_9ACTN</name>
<dbReference type="Gene3D" id="1.10.1200.10">
    <property type="entry name" value="ACP-like"/>
    <property type="match status" value="1"/>
</dbReference>
<protein>
    <recommendedName>
        <fullName evidence="1">Carrier domain-containing protein</fullName>
    </recommendedName>
</protein>
<keyword evidence="3" id="KW-1185">Reference proteome</keyword>
<sequence length="77" mass="8230">MSGISGSEAGRLLVAVGVEITDAQCETAFEELGVDSLARAEIAARVQERFGVDIEDELREETTPADLMRFLSGVTAE</sequence>
<feature type="domain" description="Carrier" evidence="1">
    <location>
        <begin position="18"/>
        <end position="71"/>
    </location>
</feature>
<comment type="caution">
    <text evidence="2">The sequence shown here is derived from an EMBL/GenBank/DDBJ whole genome shotgun (WGS) entry which is preliminary data.</text>
</comment>
<organism evidence="2 3">
    <name type="scientific">Actinomadura meridiana</name>
    <dbReference type="NCBI Taxonomy" id="559626"/>
    <lineage>
        <taxon>Bacteria</taxon>
        <taxon>Bacillati</taxon>
        <taxon>Actinomycetota</taxon>
        <taxon>Actinomycetes</taxon>
        <taxon>Streptosporangiales</taxon>
        <taxon>Thermomonosporaceae</taxon>
        <taxon>Actinomadura</taxon>
    </lineage>
</organism>
<evidence type="ECO:0000313" key="2">
    <source>
        <dbReference type="EMBL" id="GAA4233592.1"/>
    </source>
</evidence>
<dbReference type="Pfam" id="PF00550">
    <property type="entry name" value="PP-binding"/>
    <property type="match status" value="1"/>
</dbReference>
<dbReference type="InterPro" id="IPR009081">
    <property type="entry name" value="PP-bd_ACP"/>
</dbReference>
<proteinExistence type="predicted"/>
<dbReference type="Proteomes" id="UP001501710">
    <property type="component" value="Unassembled WGS sequence"/>
</dbReference>
<dbReference type="SUPFAM" id="SSF47336">
    <property type="entry name" value="ACP-like"/>
    <property type="match status" value="1"/>
</dbReference>
<dbReference type="InterPro" id="IPR036736">
    <property type="entry name" value="ACP-like_sf"/>
</dbReference>
<evidence type="ECO:0000259" key="1">
    <source>
        <dbReference type="Pfam" id="PF00550"/>
    </source>
</evidence>
<dbReference type="RefSeq" id="WP_344898061.1">
    <property type="nucleotide sequence ID" value="NZ_BAABAS010000007.1"/>
</dbReference>
<evidence type="ECO:0000313" key="3">
    <source>
        <dbReference type="Proteomes" id="UP001501710"/>
    </source>
</evidence>
<gene>
    <name evidence="2" type="ORF">GCM10022254_36390</name>
</gene>
<reference evidence="3" key="1">
    <citation type="journal article" date="2019" name="Int. J. Syst. Evol. Microbiol.">
        <title>The Global Catalogue of Microorganisms (GCM) 10K type strain sequencing project: providing services to taxonomists for standard genome sequencing and annotation.</title>
        <authorList>
            <consortium name="The Broad Institute Genomics Platform"/>
            <consortium name="The Broad Institute Genome Sequencing Center for Infectious Disease"/>
            <person name="Wu L."/>
            <person name="Ma J."/>
        </authorList>
    </citation>
    <scope>NUCLEOTIDE SEQUENCE [LARGE SCALE GENOMIC DNA]</scope>
    <source>
        <strain evidence="3">JCM 17440</strain>
    </source>
</reference>